<organism evidence="3 4">
    <name type="scientific">Tersicoccus solisilvae</name>
    <dbReference type="NCBI Taxonomy" id="1882339"/>
    <lineage>
        <taxon>Bacteria</taxon>
        <taxon>Bacillati</taxon>
        <taxon>Actinomycetota</taxon>
        <taxon>Actinomycetes</taxon>
        <taxon>Micrococcales</taxon>
        <taxon>Micrococcaceae</taxon>
        <taxon>Tersicoccus</taxon>
    </lineage>
</organism>
<proteinExistence type="inferred from homology"/>
<sequence length="163" mass="17907">MSENHDDLTFSSLGPADSEVVIEREFAVAKEILFRAFTDPDMLAAWFGPAGWPVPRETIEIDPREGGVFRLTMVAEDETAESAVDAVIEVFEPPHRLHSSEAPQPMTGFSERTRLHLDFEDGASGGTLLKLRQGLFPAAVIAPATDGWHSSFVKLDALLAQTW</sequence>
<dbReference type="InterPro" id="IPR013538">
    <property type="entry name" value="ASHA1/2-like_C"/>
</dbReference>
<dbReference type="Proteomes" id="UP000597761">
    <property type="component" value="Unassembled WGS sequence"/>
</dbReference>
<dbReference type="EMBL" id="BMJI01000001">
    <property type="protein sequence ID" value="GGC79607.1"/>
    <property type="molecule type" value="Genomic_DNA"/>
</dbReference>
<dbReference type="RefSeq" id="WP_188665192.1">
    <property type="nucleotide sequence ID" value="NZ_BMJI01000001.1"/>
</dbReference>
<name>A0ABQ1NKS6_9MICC</name>
<evidence type="ECO:0000313" key="3">
    <source>
        <dbReference type="EMBL" id="GGC79607.1"/>
    </source>
</evidence>
<evidence type="ECO:0000259" key="2">
    <source>
        <dbReference type="Pfam" id="PF08327"/>
    </source>
</evidence>
<evidence type="ECO:0000313" key="4">
    <source>
        <dbReference type="Proteomes" id="UP000597761"/>
    </source>
</evidence>
<dbReference type="CDD" id="cd07814">
    <property type="entry name" value="SRPBCC_CalC_Aha1-like"/>
    <property type="match status" value="1"/>
</dbReference>
<dbReference type="SUPFAM" id="SSF55961">
    <property type="entry name" value="Bet v1-like"/>
    <property type="match status" value="1"/>
</dbReference>
<dbReference type="Pfam" id="PF08327">
    <property type="entry name" value="AHSA1"/>
    <property type="match status" value="1"/>
</dbReference>
<feature type="domain" description="Activator of Hsp90 ATPase homologue 1/2-like C-terminal" evidence="2">
    <location>
        <begin position="30"/>
        <end position="159"/>
    </location>
</feature>
<evidence type="ECO:0000256" key="1">
    <source>
        <dbReference type="ARBA" id="ARBA00006817"/>
    </source>
</evidence>
<comment type="similarity">
    <text evidence="1">Belongs to the AHA1 family.</text>
</comment>
<dbReference type="Gene3D" id="3.30.530.20">
    <property type="match status" value="1"/>
</dbReference>
<accession>A0ABQ1NKS6</accession>
<dbReference type="InterPro" id="IPR023393">
    <property type="entry name" value="START-like_dom_sf"/>
</dbReference>
<keyword evidence="4" id="KW-1185">Reference proteome</keyword>
<reference evidence="4" key="1">
    <citation type="journal article" date="2019" name="Int. J. Syst. Evol. Microbiol.">
        <title>The Global Catalogue of Microorganisms (GCM) 10K type strain sequencing project: providing services to taxonomists for standard genome sequencing and annotation.</title>
        <authorList>
            <consortium name="The Broad Institute Genomics Platform"/>
            <consortium name="The Broad Institute Genome Sequencing Center for Infectious Disease"/>
            <person name="Wu L."/>
            <person name="Ma J."/>
        </authorList>
    </citation>
    <scope>NUCLEOTIDE SEQUENCE [LARGE SCALE GENOMIC DNA]</scope>
    <source>
        <strain evidence="4">CGMCC 1.15480</strain>
    </source>
</reference>
<gene>
    <name evidence="3" type="ORF">GCM10011512_02730</name>
</gene>
<protein>
    <recommendedName>
        <fullName evidence="2">Activator of Hsp90 ATPase homologue 1/2-like C-terminal domain-containing protein</fullName>
    </recommendedName>
</protein>
<comment type="caution">
    <text evidence="3">The sequence shown here is derived from an EMBL/GenBank/DDBJ whole genome shotgun (WGS) entry which is preliminary data.</text>
</comment>